<accession>A0ABN2TS90</accession>
<name>A0ABN2TS90_9ACTN</name>
<protein>
    <recommendedName>
        <fullName evidence="3">XRE family transcriptional regulator</fullName>
    </recommendedName>
</protein>
<dbReference type="SUPFAM" id="SSF48452">
    <property type="entry name" value="TPR-like"/>
    <property type="match status" value="1"/>
</dbReference>
<sequence length="365" mass="39516">MAEVRSWTGLEALALRKALRDSVRGFAERLGVAPRTVGKWGQLLASTTPYPDTQAILDTVLARAEPEVRLRFEAMAAELRRAEPYGHAPAARTMSGLDFEAWAEDLDRAVVALSWQNFRHAGELLNRWLAPLDPDLLDDRGLYLYGRSLTLLGDYHCDQGALLGPRSAESTYRRARSVFAQLDIPRRVAQIDLSLAVVKEMSGDAAAASGQYDLLAVDNRLSARDRARAALWVGTALSKQDQHEEAVAVMIAAARMFETLGEPEDWSSAQQKIALAHRGTGNLPGALRHIDIAQSTGRAHSPLQQVQLGTATAHILLTDPATRQEGLARLDAAHQVAAGAGLGHQIRSIQNIRKTLAAPAAGATP</sequence>
<evidence type="ECO:0000313" key="2">
    <source>
        <dbReference type="Proteomes" id="UP001500751"/>
    </source>
</evidence>
<keyword evidence="2" id="KW-1185">Reference proteome</keyword>
<proteinExistence type="predicted"/>
<gene>
    <name evidence="1" type="ORF">GCM10009839_13630</name>
</gene>
<dbReference type="EMBL" id="BAAAQN010000006">
    <property type="protein sequence ID" value="GAA2018694.1"/>
    <property type="molecule type" value="Genomic_DNA"/>
</dbReference>
<dbReference type="Proteomes" id="UP001500751">
    <property type="component" value="Unassembled WGS sequence"/>
</dbReference>
<dbReference type="Gene3D" id="1.25.40.10">
    <property type="entry name" value="Tetratricopeptide repeat domain"/>
    <property type="match status" value="1"/>
</dbReference>
<comment type="caution">
    <text evidence="1">The sequence shown here is derived from an EMBL/GenBank/DDBJ whole genome shotgun (WGS) entry which is preliminary data.</text>
</comment>
<dbReference type="RefSeq" id="WP_344664640.1">
    <property type="nucleotide sequence ID" value="NZ_BAAAQN010000006.1"/>
</dbReference>
<evidence type="ECO:0000313" key="1">
    <source>
        <dbReference type="EMBL" id="GAA2018694.1"/>
    </source>
</evidence>
<evidence type="ECO:0008006" key="3">
    <source>
        <dbReference type="Google" id="ProtNLM"/>
    </source>
</evidence>
<organism evidence="1 2">
    <name type="scientific">Catenulispora yoronensis</name>
    <dbReference type="NCBI Taxonomy" id="450799"/>
    <lineage>
        <taxon>Bacteria</taxon>
        <taxon>Bacillati</taxon>
        <taxon>Actinomycetota</taxon>
        <taxon>Actinomycetes</taxon>
        <taxon>Catenulisporales</taxon>
        <taxon>Catenulisporaceae</taxon>
        <taxon>Catenulispora</taxon>
    </lineage>
</organism>
<reference evidence="1 2" key="1">
    <citation type="journal article" date="2019" name="Int. J. Syst. Evol. Microbiol.">
        <title>The Global Catalogue of Microorganisms (GCM) 10K type strain sequencing project: providing services to taxonomists for standard genome sequencing and annotation.</title>
        <authorList>
            <consortium name="The Broad Institute Genomics Platform"/>
            <consortium name="The Broad Institute Genome Sequencing Center for Infectious Disease"/>
            <person name="Wu L."/>
            <person name="Ma J."/>
        </authorList>
    </citation>
    <scope>NUCLEOTIDE SEQUENCE [LARGE SCALE GENOMIC DNA]</scope>
    <source>
        <strain evidence="1 2">JCM 16014</strain>
    </source>
</reference>
<dbReference type="InterPro" id="IPR011990">
    <property type="entry name" value="TPR-like_helical_dom_sf"/>
</dbReference>